<dbReference type="SUPFAM" id="SSF52402">
    <property type="entry name" value="Adenine nucleotide alpha hydrolases-like"/>
    <property type="match status" value="1"/>
</dbReference>
<feature type="active site" description="Nucleophile" evidence="9">
    <location>
        <position position="109"/>
    </location>
</feature>
<evidence type="ECO:0000256" key="5">
    <source>
        <dbReference type="ARBA" id="ARBA00022840"/>
    </source>
</evidence>
<evidence type="ECO:0000313" key="13">
    <source>
        <dbReference type="Proteomes" id="UP000004431"/>
    </source>
</evidence>
<gene>
    <name evidence="12" type="primary">trmU</name>
    <name evidence="9" type="synonym">mnmA</name>
    <name evidence="12" type="ORF">HMPREF9248_0636</name>
</gene>
<keyword evidence="12" id="KW-0489">Methyltransferase</keyword>
<keyword evidence="2 9" id="KW-0808">Transferase</keyword>
<feature type="binding site" evidence="9">
    <location>
        <position position="44"/>
    </location>
    <ligand>
        <name>ATP</name>
        <dbReference type="ChEBI" id="CHEBI:30616"/>
    </ligand>
</feature>
<dbReference type="Pfam" id="PF20259">
    <property type="entry name" value="tRNA_Me_trans_M"/>
    <property type="match status" value="1"/>
</dbReference>
<evidence type="ECO:0000256" key="9">
    <source>
        <dbReference type="HAMAP-Rule" id="MF_00144"/>
    </source>
</evidence>
<feature type="domain" description="tRNA-specific 2-thiouridylase MnmA-like C-terminal" evidence="10">
    <location>
        <begin position="315"/>
        <end position="387"/>
    </location>
</feature>
<dbReference type="HAMAP" id="MF_00144">
    <property type="entry name" value="tRNA_thiouridyl_MnmA"/>
    <property type="match status" value="1"/>
</dbReference>
<organism evidence="12 13">
    <name type="scientific">Fannyhessea vaginae PB189-T1-4</name>
    <dbReference type="NCBI Taxonomy" id="866774"/>
    <lineage>
        <taxon>Bacteria</taxon>
        <taxon>Bacillati</taxon>
        <taxon>Actinomycetota</taxon>
        <taxon>Coriobacteriia</taxon>
        <taxon>Coriobacteriales</taxon>
        <taxon>Atopobiaceae</taxon>
        <taxon>Fannyhessea</taxon>
    </lineage>
</organism>
<dbReference type="InterPro" id="IPR046885">
    <property type="entry name" value="MnmA-like_C"/>
</dbReference>
<evidence type="ECO:0000259" key="11">
    <source>
        <dbReference type="Pfam" id="PF20259"/>
    </source>
</evidence>
<evidence type="ECO:0000256" key="7">
    <source>
        <dbReference type="ARBA" id="ARBA00023157"/>
    </source>
</evidence>
<name>A0ABN0B1C9_9ACTN</name>
<feature type="active site" description="Cysteine persulfide intermediate" evidence="9">
    <location>
        <position position="232"/>
    </location>
</feature>
<dbReference type="GO" id="GO:0004808">
    <property type="term" value="F:tRNA (5-methylaminomethyl-2-thiouridylate)(34)-methyltransferase activity"/>
    <property type="evidence" value="ECO:0007669"/>
    <property type="project" value="UniProtKB-EC"/>
</dbReference>
<keyword evidence="3 9" id="KW-0819">tRNA processing</keyword>
<evidence type="ECO:0000256" key="8">
    <source>
        <dbReference type="ARBA" id="ARBA00051542"/>
    </source>
</evidence>
<evidence type="ECO:0000256" key="6">
    <source>
        <dbReference type="ARBA" id="ARBA00022884"/>
    </source>
</evidence>
<dbReference type="PANTHER" id="PTHR11933">
    <property type="entry name" value="TRNA 5-METHYLAMINOMETHYL-2-THIOURIDYLATE -METHYLTRANSFERASE"/>
    <property type="match status" value="1"/>
</dbReference>
<comment type="caution">
    <text evidence="9">Lacks conserved residue(s) required for the propagation of feature annotation.</text>
</comment>
<dbReference type="PANTHER" id="PTHR11933:SF5">
    <property type="entry name" value="MITOCHONDRIAL TRNA-SPECIFIC 2-THIOURIDYLASE 1"/>
    <property type="match status" value="1"/>
</dbReference>
<dbReference type="InterPro" id="IPR014729">
    <property type="entry name" value="Rossmann-like_a/b/a_fold"/>
</dbReference>
<comment type="caution">
    <text evidence="12">The sequence shown here is derived from an EMBL/GenBank/DDBJ whole genome shotgun (WGS) entry which is preliminary data.</text>
</comment>
<feature type="site" description="Interaction with tRNA" evidence="9">
    <location>
        <position position="134"/>
    </location>
</feature>
<keyword evidence="13" id="KW-1185">Reference proteome</keyword>
<sequence>MNISMPTYAPKGATVYLGMSGGVDSACSAALLKEWGYTVHAVYMRNWSRDLPGFTCRWADDLADAERVCVTLGLTLDVWDCEQEYKSTVVDYLIDAYARGYTPNPDVMCNQTIKFGTFAEKAFAHGADFIATGHYAQVDAGALAGATADVADANVASSADSGNADATFPVSPLIRAADEHKDQTYFLWRVPAARIAKTIFPIGNIPSKKQVRELCREFGLGVEQKPDSDGICFVGEVGIRTFLLDTLSQKAGDIVEWETGTVLGQHDGAFLYTIGQRRGLNLGGGPARYVVRTDTARNIVYVSSNIACEELHCTSLALERTHWLGAAPTPGARYCVRLRHTGALVPCCVRYAGEQPTLEFDEPIMRIAPGQSAVLYDGRRVCGGGFIAKHYA</sequence>
<dbReference type="GO" id="GO:0032259">
    <property type="term" value="P:methylation"/>
    <property type="evidence" value="ECO:0007669"/>
    <property type="project" value="UniProtKB-KW"/>
</dbReference>
<dbReference type="Gene3D" id="2.40.30.10">
    <property type="entry name" value="Translation factors"/>
    <property type="match status" value="1"/>
</dbReference>
<feature type="site" description="Interaction with tRNA" evidence="9">
    <location>
        <position position="371"/>
    </location>
</feature>
<dbReference type="EMBL" id="AEDQ01000009">
    <property type="protein sequence ID" value="EFL44615.1"/>
    <property type="molecule type" value="Genomic_DNA"/>
</dbReference>
<comment type="similarity">
    <text evidence="9">Belongs to the MnmA/TRMU family.</text>
</comment>
<keyword evidence="6 9" id="KW-0694">RNA-binding</keyword>
<feature type="binding site" evidence="9">
    <location>
        <position position="133"/>
    </location>
    <ligand>
        <name>ATP</name>
        <dbReference type="ChEBI" id="CHEBI:30616"/>
    </ligand>
</feature>
<feature type="region of interest" description="Interaction with tRNA" evidence="9">
    <location>
        <begin position="181"/>
        <end position="183"/>
    </location>
</feature>
<proteinExistence type="inferred from homology"/>
<evidence type="ECO:0000259" key="10">
    <source>
        <dbReference type="Pfam" id="PF20258"/>
    </source>
</evidence>
<keyword evidence="5 9" id="KW-0067">ATP-binding</keyword>
<dbReference type="InterPro" id="IPR023382">
    <property type="entry name" value="MnmA-like_central_sf"/>
</dbReference>
<feature type="domain" description="tRNA-specific 2-thiouridylase MnmA-like central" evidence="11">
    <location>
        <begin position="241"/>
        <end position="303"/>
    </location>
</feature>
<dbReference type="Pfam" id="PF03054">
    <property type="entry name" value="tRNA_Me_trans"/>
    <property type="match status" value="1"/>
</dbReference>
<keyword evidence="9" id="KW-0963">Cytoplasm</keyword>
<dbReference type="Proteomes" id="UP000004431">
    <property type="component" value="Unassembled WGS sequence"/>
</dbReference>
<protein>
    <recommendedName>
        <fullName evidence="9">tRNA-specific 2-thiouridylase MnmA</fullName>
        <ecNumber evidence="9">2.8.1.13</ecNumber>
    </recommendedName>
</protein>
<evidence type="ECO:0000313" key="12">
    <source>
        <dbReference type="EMBL" id="EFL44615.1"/>
    </source>
</evidence>
<comment type="subcellular location">
    <subcellularLocation>
        <location evidence="9">Cytoplasm</location>
    </subcellularLocation>
</comment>
<dbReference type="Gene3D" id="3.40.50.620">
    <property type="entry name" value="HUPs"/>
    <property type="match status" value="1"/>
</dbReference>
<comment type="catalytic activity">
    <reaction evidence="8 9">
        <text>S-sulfanyl-L-cysteinyl-[protein] + uridine(34) in tRNA + AH2 + ATP = 2-thiouridine(34) in tRNA + L-cysteinyl-[protein] + A + AMP + diphosphate + H(+)</text>
        <dbReference type="Rhea" id="RHEA:47032"/>
        <dbReference type="Rhea" id="RHEA-COMP:10131"/>
        <dbReference type="Rhea" id="RHEA-COMP:11726"/>
        <dbReference type="Rhea" id="RHEA-COMP:11727"/>
        <dbReference type="Rhea" id="RHEA-COMP:11728"/>
        <dbReference type="ChEBI" id="CHEBI:13193"/>
        <dbReference type="ChEBI" id="CHEBI:15378"/>
        <dbReference type="ChEBI" id="CHEBI:17499"/>
        <dbReference type="ChEBI" id="CHEBI:29950"/>
        <dbReference type="ChEBI" id="CHEBI:30616"/>
        <dbReference type="ChEBI" id="CHEBI:33019"/>
        <dbReference type="ChEBI" id="CHEBI:61963"/>
        <dbReference type="ChEBI" id="CHEBI:65315"/>
        <dbReference type="ChEBI" id="CHEBI:87170"/>
        <dbReference type="ChEBI" id="CHEBI:456215"/>
        <dbReference type="EC" id="2.8.1.13"/>
    </reaction>
</comment>
<keyword evidence="4 9" id="KW-0547">Nucleotide-binding</keyword>
<evidence type="ECO:0000256" key="2">
    <source>
        <dbReference type="ARBA" id="ARBA00022679"/>
    </source>
</evidence>
<evidence type="ECO:0000256" key="1">
    <source>
        <dbReference type="ARBA" id="ARBA00022555"/>
    </source>
</evidence>
<dbReference type="CDD" id="cd01998">
    <property type="entry name" value="MnmA_TRMU-like"/>
    <property type="match status" value="1"/>
</dbReference>
<dbReference type="Gene3D" id="2.30.30.280">
    <property type="entry name" value="Adenine nucleotide alpha hydrolases-like domains"/>
    <property type="match status" value="1"/>
</dbReference>
<dbReference type="InterPro" id="IPR004506">
    <property type="entry name" value="MnmA-like"/>
</dbReference>
<feature type="binding site" evidence="9">
    <location>
        <begin position="18"/>
        <end position="25"/>
    </location>
    <ligand>
        <name>ATP</name>
        <dbReference type="ChEBI" id="CHEBI:30616"/>
    </ligand>
</feature>
<dbReference type="EC" id="2.8.1.13" evidence="9"/>
<evidence type="ECO:0000256" key="4">
    <source>
        <dbReference type="ARBA" id="ARBA00022741"/>
    </source>
</evidence>
<reference evidence="12 13" key="1">
    <citation type="submission" date="2010-08" db="EMBL/GenBank/DDBJ databases">
        <authorList>
            <person name="Durkin A.S."/>
            <person name="Madupu R."/>
            <person name="Torralba M."/>
            <person name="Gillis M."/>
            <person name="Methe B."/>
            <person name="Sutton G."/>
            <person name="Nelson K.E."/>
        </authorList>
    </citation>
    <scope>NUCLEOTIDE SEQUENCE [LARGE SCALE GENOMIC DNA]</scope>
    <source>
        <strain evidence="12 13">PB189-T1-4</strain>
    </source>
</reference>
<keyword evidence="7" id="KW-1015">Disulfide bond</keyword>
<dbReference type="InterPro" id="IPR046884">
    <property type="entry name" value="MnmA-like_central"/>
</dbReference>
<keyword evidence="1 9" id="KW-0820">tRNA-binding</keyword>
<feature type="region of interest" description="Interaction with target base in tRNA" evidence="9">
    <location>
        <begin position="104"/>
        <end position="106"/>
    </location>
</feature>
<accession>A0ABN0B1C9</accession>
<comment type="function">
    <text evidence="9">Catalyzes the 2-thiolation of uridine at the wobble position (U34) of tRNA, leading to the formation of s(2)U34.</text>
</comment>
<evidence type="ECO:0000256" key="3">
    <source>
        <dbReference type="ARBA" id="ARBA00022694"/>
    </source>
</evidence>
<dbReference type="Pfam" id="PF20258">
    <property type="entry name" value="tRNA_Me_trans_C"/>
    <property type="match status" value="1"/>
</dbReference>
<dbReference type="NCBIfam" id="NF001138">
    <property type="entry name" value="PRK00143.1"/>
    <property type="match status" value="1"/>
</dbReference>